<dbReference type="InterPro" id="IPR005995">
    <property type="entry name" value="Pgm_bpd_ind"/>
</dbReference>
<dbReference type="InterPro" id="IPR006124">
    <property type="entry name" value="Metalloenzyme"/>
</dbReference>
<evidence type="ECO:0000256" key="5">
    <source>
        <dbReference type="ARBA" id="ARBA00012026"/>
    </source>
</evidence>
<dbReference type="Gene3D" id="3.40.720.10">
    <property type="entry name" value="Alkaline Phosphatase, subunit A"/>
    <property type="match status" value="1"/>
</dbReference>
<comment type="similarity">
    <text evidence="4">Belongs to the BPG-independent phosphoglycerate mutase family.</text>
</comment>
<dbReference type="AlphaFoldDB" id="A0A1F5EEX3"/>
<comment type="catalytic activity">
    <reaction evidence="1">
        <text>(2R)-2-phosphoglycerate = (2R)-3-phosphoglycerate</text>
        <dbReference type="Rhea" id="RHEA:15901"/>
        <dbReference type="ChEBI" id="CHEBI:58272"/>
        <dbReference type="ChEBI" id="CHEBI:58289"/>
        <dbReference type="EC" id="5.4.2.12"/>
    </reaction>
</comment>
<evidence type="ECO:0000256" key="1">
    <source>
        <dbReference type="ARBA" id="ARBA00000370"/>
    </source>
</evidence>
<keyword evidence="6" id="KW-0479">Metal-binding</keyword>
<gene>
    <name evidence="12" type="ORF">A2215_04030</name>
</gene>
<evidence type="ECO:0000256" key="2">
    <source>
        <dbReference type="ARBA" id="ARBA00001936"/>
    </source>
</evidence>
<dbReference type="GO" id="GO:0005829">
    <property type="term" value="C:cytosol"/>
    <property type="evidence" value="ECO:0007669"/>
    <property type="project" value="TreeGrafter"/>
</dbReference>
<reference evidence="12 13" key="1">
    <citation type="journal article" date="2016" name="Nat. Commun.">
        <title>Thousands of microbial genomes shed light on interconnected biogeochemical processes in an aquifer system.</title>
        <authorList>
            <person name="Anantharaman K."/>
            <person name="Brown C.T."/>
            <person name="Hug L.A."/>
            <person name="Sharon I."/>
            <person name="Castelle C.J."/>
            <person name="Probst A.J."/>
            <person name="Thomas B.C."/>
            <person name="Singh A."/>
            <person name="Wilkins M.J."/>
            <person name="Karaoz U."/>
            <person name="Brodie E.L."/>
            <person name="Williams K.H."/>
            <person name="Hubbard S.S."/>
            <person name="Banfield J.F."/>
        </authorList>
    </citation>
    <scope>NUCLEOTIDE SEQUENCE [LARGE SCALE GENOMIC DNA]</scope>
</reference>
<dbReference type="STRING" id="1797472.A2215_04030"/>
<comment type="cofactor">
    <cofactor evidence="2">
        <name>Mn(2+)</name>
        <dbReference type="ChEBI" id="CHEBI:29035"/>
    </cofactor>
</comment>
<comment type="pathway">
    <text evidence="3">Carbohydrate degradation; glycolysis; pyruvate from D-glyceraldehyde 3-phosphate: step 3/5.</text>
</comment>
<name>A0A1F5EEX3_9BACT</name>
<dbReference type="InterPro" id="IPR011258">
    <property type="entry name" value="BPG-indep_PGM_N"/>
</dbReference>
<dbReference type="Proteomes" id="UP000178583">
    <property type="component" value="Unassembled WGS sequence"/>
</dbReference>
<protein>
    <recommendedName>
        <fullName evidence="5">phosphoglycerate mutase (2,3-diphosphoglycerate-independent)</fullName>
        <ecNumber evidence="5">5.4.2.12</ecNumber>
    </recommendedName>
</protein>
<dbReference type="GO" id="GO:0004619">
    <property type="term" value="F:phosphoglycerate mutase activity"/>
    <property type="evidence" value="ECO:0007669"/>
    <property type="project" value="UniProtKB-EC"/>
</dbReference>
<dbReference type="InterPro" id="IPR017850">
    <property type="entry name" value="Alkaline_phosphatase_core_sf"/>
</dbReference>
<dbReference type="SUPFAM" id="SSF53649">
    <property type="entry name" value="Alkaline phosphatase-like"/>
    <property type="match status" value="1"/>
</dbReference>
<dbReference type="EMBL" id="MEZY01000002">
    <property type="protein sequence ID" value="OGD65938.1"/>
    <property type="molecule type" value="Genomic_DNA"/>
</dbReference>
<evidence type="ECO:0000256" key="3">
    <source>
        <dbReference type="ARBA" id="ARBA00004798"/>
    </source>
</evidence>
<accession>A0A1F5EEX3</accession>
<dbReference type="UniPathway" id="UPA00109">
    <property type="reaction ID" value="UER00186"/>
</dbReference>
<dbReference type="EC" id="5.4.2.12" evidence="5"/>
<dbReference type="GO" id="GO:0006007">
    <property type="term" value="P:glucose catabolic process"/>
    <property type="evidence" value="ECO:0007669"/>
    <property type="project" value="InterPro"/>
</dbReference>
<keyword evidence="9" id="KW-0413">Isomerase</keyword>
<dbReference type="GO" id="GO:0030145">
    <property type="term" value="F:manganese ion binding"/>
    <property type="evidence" value="ECO:0007669"/>
    <property type="project" value="InterPro"/>
</dbReference>
<evidence type="ECO:0000313" key="13">
    <source>
        <dbReference type="Proteomes" id="UP000178583"/>
    </source>
</evidence>
<dbReference type="Pfam" id="PF06415">
    <property type="entry name" value="iPGM_N"/>
    <property type="match status" value="1"/>
</dbReference>
<dbReference type="GO" id="GO:0006096">
    <property type="term" value="P:glycolytic process"/>
    <property type="evidence" value="ECO:0007669"/>
    <property type="project" value="UniProtKB-UniPathway"/>
</dbReference>
<dbReference type="SUPFAM" id="SSF64158">
    <property type="entry name" value="2,3-Bisphosphoglycerate-independent phosphoglycerate mutase, substrate-binding domain"/>
    <property type="match status" value="1"/>
</dbReference>
<dbReference type="PANTHER" id="PTHR31637:SF0">
    <property type="entry name" value="2,3-BISPHOSPHOGLYCERATE-INDEPENDENT PHOSPHOGLYCERATE MUTASE"/>
    <property type="match status" value="1"/>
</dbReference>
<dbReference type="Gene3D" id="3.40.1450.10">
    <property type="entry name" value="BPG-independent phosphoglycerate mutase, domain B"/>
    <property type="match status" value="1"/>
</dbReference>
<feature type="domain" description="Metalloenzyme" evidence="10">
    <location>
        <begin position="3"/>
        <end position="485"/>
    </location>
</feature>
<feature type="domain" description="BPG-independent PGAM N-terminal" evidence="11">
    <location>
        <begin position="80"/>
        <end position="284"/>
    </location>
</feature>
<evidence type="ECO:0000256" key="6">
    <source>
        <dbReference type="ARBA" id="ARBA00022723"/>
    </source>
</evidence>
<evidence type="ECO:0000256" key="7">
    <source>
        <dbReference type="ARBA" id="ARBA00023152"/>
    </source>
</evidence>
<evidence type="ECO:0000259" key="10">
    <source>
        <dbReference type="Pfam" id="PF01676"/>
    </source>
</evidence>
<evidence type="ECO:0000259" key="11">
    <source>
        <dbReference type="Pfam" id="PF06415"/>
    </source>
</evidence>
<evidence type="ECO:0000256" key="8">
    <source>
        <dbReference type="ARBA" id="ARBA00023211"/>
    </source>
</evidence>
<dbReference type="PANTHER" id="PTHR31637">
    <property type="entry name" value="2,3-BISPHOSPHOGLYCERATE-INDEPENDENT PHOSPHOGLYCERATE MUTASE"/>
    <property type="match status" value="1"/>
</dbReference>
<evidence type="ECO:0000256" key="9">
    <source>
        <dbReference type="ARBA" id="ARBA00023235"/>
    </source>
</evidence>
<evidence type="ECO:0000313" key="12">
    <source>
        <dbReference type="EMBL" id="OGD65938.1"/>
    </source>
</evidence>
<dbReference type="InterPro" id="IPR036646">
    <property type="entry name" value="PGAM_B_sf"/>
</dbReference>
<organism evidence="12 13">
    <name type="scientific">Candidatus Berkelbacteria bacterium RIFOXYA2_FULL_43_10</name>
    <dbReference type="NCBI Taxonomy" id="1797472"/>
    <lineage>
        <taxon>Bacteria</taxon>
        <taxon>Candidatus Berkelbacteria</taxon>
    </lineage>
</organism>
<keyword evidence="8" id="KW-0464">Manganese</keyword>
<proteinExistence type="inferred from homology"/>
<keyword evidence="7" id="KW-0324">Glycolysis</keyword>
<sequence length="499" mass="55246">MIKKLSLIILNGWGLSSSWGGNAIAAANPGNFLKFWGQGLCMIIKPAQKKAGLYADEDGITLSEIYVGREVKRIKEIVDDVVGRRELGECLELKKSIENCKTNTSSLNLVTTIAENDEYSDPDNIKILLEILKVERIRNINIHLILEGETGAVSRKVETLANSINDFEEAQISSIQGNHYLSEIGSKNFQRSYSSIVLGTGEKALDAISVLSKNKNLPKLDDLEPHIICSGNQAIGKIFDFDSVLSLDYKRSNLNNFIRYLSAFEVGSKSYKPMGIKISTLTDYYYGAGPKDIGIIIDRDQINNSVLSLAEDAGLKNVEIFGSKNSWKHYYLSGFKKKNQSSGSCIVVANDGSEKTYDAKRWLNTYRDTVGDNINIITSYLSASDFSARTGSIKEDIESIKVVDKLLGEMVEINFQNNYQTIILADESGLESAGINSNPLPFIYLKDSESLNNDDSLIQRKITIEGLLRAKSSTYDIAPTICKIMDITKPDEMTGESLI</sequence>
<comment type="caution">
    <text evidence="12">The sequence shown here is derived from an EMBL/GenBank/DDBJ whole genome shotgun (WGS) entry which is preliminary data.</text>
</comment>
<evidence type="ECO:0000256" key="4">
    <source>
        <dbReference type="ARBA" id="ARBA00008819"/>
    </source>
</evidence>
<dbReference type="Pfam" id="PF01676">
    <property type="entry name" value="Metalloenzyme"/>
    <property type="match status" value="1"/>
</dbReference>